<dbReference type="InterPro" id="IPR000515">
    <property type="entry name" value="MetI-like"/>
</dbReference>
<dbReference type="Gene3D" id="1.10.3720.10">
    <property type="entry name" value="MetI-like"/>
    <property type="match status" value="1"/>
</dbReference>
<dbReference type="InterPro" id="IPR050901">
    <property type="entry name" value="BP-dep_ABC_trans_perm"/>
</dbReference>
<keyword evidence="6 7" id="KW-0472">Membrane</keyword>
<protein>
    <submittedName>
        <fullName evidence="9">Carbohydrate ABC transporter permease</fullName>
    </submittedName>
</protein>
<feature type="transmembrane region" description="Helical" evidence="7">
    <location>
        <begin position="138"/>
        <end position="161"/>
    </location>
</feature>
<feature type="transmembrane region" description="Helical" evidence="7">
    <location>
        <begin position="105"/>
        <end position="126"/>
    </location>
</feature>
<gene>
    <name evidence="9" type="ORF">NV381_23750</name>
</gene>
<feature type="transmembrane region" description="Helical" evidence="7">
    <location>
        <begin position="210"/>
        <end position="229"/>
    </location>
</feature>
<evidence type="ECO:0000313" key="9">
    <source>
        <dbReference type="EMBL" id="MCR8634210.1"/>
    </source>
</evidence>
<evidence type="ECO:0000256" key="6">
    <source>
        <dbReference type="ARBA" id="ARBA00023136"/>
    </source>
</evidence>
<evidence type="ECO:0000256" key="1">
    <source>
        <dbReference type="ARBA" id="ARBA00004651"/>
    </source>
</evidence>
<keyword evidence="3" id="KW-1003">Cell membrane</keyword>
<keyword evidence="5 7" id="KW-1133">Transmembrane helix</keyword>
<dbReference type="PANTHER" id="PTHR32243">
    <property type="entry name" value="MALTOSE TRANSPORT SYSTEM PERMEASE-RELATED"/>
    <property type="match status" value="1"/>
</dbReference>
<dbReference type="CDD" id="cd06261">
    <property type="entry name" value="TM_PBP2"/>
    <property type="match status" value="1"/>
</dbReference>
<dbReference type="PROSITE" id="PS50928">
    <property type="entry name" value="ABC_TM1"/>
    <property type="match status" value="1"/>
</dbReference>
<evidence type="ECO:0000256" key="3">
    <source>
        <dbReference type="ARBA" id="ARBA00022475"/>
    </source>
</evidence>
<keyword evidence="2 7" id="KW-0813">Transport</keyword>
<dbReference type="PANTHER" id="PTHR32243:SF18">
    <property type="entry name" value="INNER MEMBRANE ABC TRANSPORTER PERMEASE PROTEIN YCJP"/>
    <property type="match status" value="1"/>
</dbReference>
<feature type="transmembrane region" description="Helical" evidence="7">
    <location>
        <begin position="9"/>
        <end position="30"/>
    </location>
</feature>
<comment type="similarity">
    <text evidence="7">Belongs to the binding-protein-dependent transport system permease family.</text>
</comment>
<evidence type="ECO:0000313" key="10">
    <source>
        <dbReference type="Proteomes" id="UP001300012"/>
    </source>
</evidence>
<dbReference type="SUPFAM" id="SSF161098">
    <property type="entry name" value="MetI-like"/>
    <property type="match status" value="1"/>
</dbReference>
<feature type="transmembrane region" description="Helical" evidence="7">
    <location>
        <begin position="241"/>
        <end position="261"/>
    </location>
</feature>
<dbReference type="EMBL" id="JANQBD010000018">
    <property type="protein sequence ID" value="MCR8634210.1"/>
    <property type="molecule type" value="Genomic_DNA"/>
</dbReference>
<dbReference type="InterPro" id="IPR035906">
    <property type="entry name" value="MetI-like_sf"/>
</dbReference>
<evidence type="ECO:0000256" key="7">
    <source>
        <dbReference type="RuleBase" id="RU363032"/>
    </source>
</evidence>
<accession>A0ABT1YLZ6</accession>
<proteinExistence type="inferred from homology"/>
<evidence type="ECO:0000256" key="2">
    <source>
        <dbReference type="ARBA" id="ARBA00022448"/>
    </source>
</evidence>
<dbReference type="Pfam" id="PF00528">
    <property type="entry name" value="BPD_transp_1"/>
    <property type="match status" value="1"/>
</dbReference>
<feature type="transmembrane region" description="Helical" evidence="7">
    <location>
        <begin position="182"/>
        <end position="204"/>
    </location>
</feature>
<sequence length="276" mass="30875">MLKQMDRLFMLRLPLLLTMAFTLFPIYWAVVTSLKQEGEITRLPIRYWPEKVTFDNYIVAWKNVGFSIFFKNSIVVSGMTVIIVLVCSVLVGYSISRFRFKGKNAFMIMLLCTQFVPGAMLLIPLFMIFKQLGLTSNLIALIITYSTFQLPFNALLMSGFISNIPEALEEAAMMDGCSRLKAIFLVIFPILLPGIVATTVFTFISAWNEFLFALMFISKPALFTLPVGLRYMQGEFDIHYGALAAGSLISLVPAVILFGFVQKYLVQGMGSGAVKG</sequence>
<reference evidence="9 10" key="1">
    <citation type="submission" date="2022-08" db="EMBL/GenBank/DDBJ databases">
        <title>Paenibacillus endoradicis sp. nov., Paenibacillus radicibacter sp. nov and Paenibacillus pararadicis sp. nov., three cold-adapted plant growth-promoting bacteria isolated from root of Larix gmelinii in Great Khingan.</title>
        <authorList>
            <person name="Xue H."/>
        </authorList>
    </citation>
    <scope>NUCLEOTIDE SEQUENCE [LARGE SCALE GENOMIC DNA]</scope>
    <source>
        <strain evidence="9 10">N5-1-1-5</strain>
    </source>
</reference>
<keyword evidence="4 7" id="KW-0812">Transmembrane</keyword>
<comment type="caution">
    <text evidence="9">The sequence shown here is derived from an EMBL/GenBank/DDBJ whole genome shotgun (WGS) entry which is preliminary data.</text>
</comment>
<name>A0ABT1YLZ6_9BACL</name>
<comment type="subcellular location">
    <subcellularLocation>
        <location evidence="1 7">Cell membrane</location>
        <topology evidence="1 7">Multi-pass membrane protein</topology>
    </subcellularLocation>
</comment>
<organism evidence="9 10">
    <name type="scientific">Paenibacillus radicis</name>
    <name type="common">ex Xue et al. 2023</name>
    <dbReference type="NCBI Taxonomy" id="2972489"/>
    <lineage>
        <taxon>Bacteria</taxon>
        <taxon>Bacillati</taxon>
        <taxon>Bacillota</taxon>
        <taxon>Bacilli</taxon>
        <taxon>Bacillales</taxon>
        <taxon>Paenibacillaceae</taxon>
        <taxon>Paenibacillus</taxon>
    </lineage>
</organism>
<dbReference type="Proteomes" id="UP001300012">
    <property type="component" value="Unassembled WGS sequence"/>
</dbReference>
<keyword evidence="10" id="KW-1185">Reference proteome</keyword>
<dbReference type="RefSeq" id="WP_258215772.1">
    <property type="nucleotide sequence ID" value="NZ_JANQBD010000018.1"/>
</dbReference>
<feature type="transmembrane region" description="Helical" evidence="7">
    <location>
        <begin position="74"/>
        <end position="93"/>
    </location>
</feature>
<evidence type="ECO:0000256" key="5">
    <source>
        <dbReference type="ARBA" id="ARBA00022989"/>
    </source>
</evidence>
<evidence type="ECO:0000256" key="4">
    <source>
        <dbReference type="ARBA" id="ARBA00022692"/>
    </source>
</evidence>
<feature type="domain" description="ABC transmembrane type-1" evidence="8">
    <location>
        <begin position="70"/>
        <end position="261"/>
    </location>
</feature>
<evidence type="ECO:0000259" key="8">
    <source>
        <dbReference type="PROSITE" id="PS50928"/>
    </source>
</evidence>